<organism evidence="1">
    <name type="scientific">Anguilla anguilla</name>
    <name type="common">European freshwater eel</name>
    <name type="synonym">Muraena anguilla</name>
    <dbReference type="NCBI Taxonomy" id="7936"/>
    <lineage>
        <taxon>Eukaryota</taxon>
        <taxon>Metazoa</taxon>
        <taxon>Chordata</taxon>
        <taxon>Craniata</taxon>
        <taxon>Vertebrata</taxon>
        <taxon>Euteleostomi</taxon>
        <taxon>Actinopterygii</taxon>
        <taxon>Neopterygii</taxon>
        <taxon>Teleostei</taxon>
        <taxon>Anguilliformes</taxon>
        <taxon>Anguillidae</taxon>
        <taxon>Anguilla</taxon>
    </lineage>
</organism>
<proteinExistence type="predicted"/>
<reference evidence="1" key="1">
    <citation type="submission" date="2014-11" db="EMBL/GenBank/DDBJ databases">
        <authorList>
            <person name="Amaro Gonzalez C."/>
        </authorList>
    </citation>
    <scope>NUCLEOTIDE SEQUENCE</scope>
</reference>
<reference evidence="1" key="2">
    <citation type="journal article" date="2015" name="Fish Shellfish Immunol.">
        <title>Early steps in the European eel (Anguilla anguilla)-Vibrio vulnificus interaction in the gills: Role of the RtxA13 toxin.</title>
        <authorList>
            <person name="Callol A."/>
            <person name="Pajuelo D."/>
            <person name="Ebbesson L."/>
            <person name="Teles M."/>
            <person name="MacKenzie S."/>
            <person name="Amaro C."/>
        </authorList>
    </citation>
    <scope>NUCLEOTIDE SEQUENCE</scope>
</reference>
<sequence>MYASLGYTQNLCYSEVWVFNTGRDFKLVNFLEYKQINTKIRRGKIMYSVTT</sequence>
<accession>A0A0E9PG45</accession>
<protein>
    <submittedName>
        <fullName evidence="1">Uncharacterized protein</fullName>
    </submittedName>
</protein>
<dbReference type="EMBL" id="GBXM01105068">
    <property type="protein sequence ID" value="JAH03509.1"/>
    <property type="molecule type" value="Transcribed_RNA"/>
</dbReference>
<dbReference type="AlphaFoldDB" id="A0A0E9PG45"/>
<evidence type="ECO:0000313" key="1">
    <source>
        <dbReference type="EMBL" id="JAH03509.1"/>
    </source>
</evidence>
<name>A0A0E9PG45_ANGAN</name>